<feature type="binding site" evidence="6">
    <location>
        <position position="55"/>
    </location>
    <ligand>
        <name>S-adenosyl-L-methionine</name>
        <dbReference type="ChEBI" id="CHEBI:59789"/>
    </ligand>
</feature>
<dbReference type="Pfam" id="PF04068">
    <property type="entry name" value="Fer4_RLI"/>
    <property type="match status" value="1"/>
</dbReference>
<feature type="region of interest" description="Disordered" evidence="7">
    <location>
        <begin position="213"/>
        <end position="339"/>
    </location>
</feature>
<keyword evidence="1 6" id="KW-0963">Cytoplasm</keyword>
<dbReference type="GeneID" id="4702066"/>
<dbReference type="GO" id="GO:1904047">
    <property type="term" value="F:S-adenosyl-L-methionine binding"/>
    <property type="evidence" value="ECO:0007669"/>
    <property type="project" value="UniProtKB-UniRule"/>
</dbReference>
<keyword evidence="5 6" id="KW-0949">S-adenosyl-L-methionine</keyword>
<keyword evidence="4 6" id="KW-0808">Transferase</keyword>
<feature type="binding site" evidence="6">
    <location>
        <position position="141"/>
    </location>
    <ligand>
        <name>S-adenosyl-L-methionine</name>
        <dbReference type="ChEBI" id="CHEBI:59789"/>
    </ligand>
</feature>
<keyword evidence="3 6" id="KW-0698">rRNA processing</keyword>
<proteinExistence type="inferred from homology"/>
<evidence type="ECO:0000256" key="3">
    <source>
        <dbReference type="ARBA" id="ARBA00022552"/>
    </source>
</evidence>
<comment type="similarity">
    <text evidence="6">Belongs to the TDD superfamily. TSR3 family.</text>
</comment>
<feature type="compositionally biased region" description="Acidic residues" evidence="7">
    <location>
        <begin position="236"/>
        <end position="250"/>
    </location>
</feature>
<dbReference type="PANTHER" id="PTHR20426:SF0">
    <property type="entry name" value="18S RRNA AMINOCARBOXYPROPYLTRANSFERASE"/>
    <property type="match status" value="1"/>
</dbReference>
<dbReference type="eggNOG" id="KOG3154">
    <property type="taxonomic scope" value="Eukaryota"/>
</dbReference>
<dbReference type="GO" id="GO:0005634">
    <property type="term" value="C:nucleus"/>
    <property type="evidence" value="ECO:0007669"/>
    <property type="project" value="UniProtKB-SubCell"/>
</dbReference>
<dbReference type="GO" id="GO:0030490">
    <property type="term" value="P:maturation of SSU-rRNA"/>
    <property type="evidence" value="ECO:0007669"/>
    <property type="project" value="EnsemblFungi"/>
</dbReference>
<dbReference type="EMBL" id="DS027059">
    <property type="protein sequence ID" value="EAW08062.1"/>
    <property type="molecule type" value="Genomic_DNA"/>
</dbReference>
<dbReference type="RefSeq" id="XP_001269488.1">
    <property type="nucleotide sequence ID" value="XM_001269487.1"/>
</dbReference>
<dbReference type="Proteomes" id="UP000006701">
    <property type="component" value="Unassembled WGS sequence"/>
</dbReference>
<dbReference type="STRING" id="344612.A1CQZ1"/>
<dbReference type="GO" id="GO:0000455">
    <property type="term" value="P:enzyme-directed rRNA pseudouridine synthesis"/>
    <property type="evidence" value="ECO:0007669"/>
    <property type="project" value="UniProtKB-UniRule"/>
</dbReference>
<sequence>MVRHKKDTFARGGKKYSSNPRPRPGPRDDDGSGPARPPFKAACWDLGHCDPKRCSGKRLMHHGLMRELAIGQKFPGVVISPNAKRVLSPADRELLEQFGAAVVECSWVRVKEVPWSRIGGRCERLLPYLIAANTVNYGRPWRLNCVEALAACFTICGHEDWAREVLKHFNYGEAFLEINAALFKRYAACESEEDIKRTEEEWLDKIEREYEENRAEGGADDMWTVGNTNRRAPAPDSDDEDEDDEDDDDDNKDKDAGSEEEEEEERDPYAISDDSEDEAQMAEIRAKILNSKSFQNPSIPDKPQPELIARPDATPVEDSDAESGSAGSDDEEFDKIIDATPVTDRTGIIAASKRKGKETFSASFSRTVVSAPQRW</sequence>
<protein>
    <recommendedName>
        <fullName evidence="6">18S rRNA aminocarboxypropyltransferase</fullName>
        <ecNumber evidence="6">2.5.1.157</ecNumber>
    </recommendedName>
</protein>
<evidence type="ECO:0000256" key="7">
    <source>
        <dbReference type="SAM" id="MobiDB-lite"/>
    </source>
</evidence>
<dbReference type="PANTHER" id="PTHR20426">
    <property type="entry name" value="RIBOSOME BIOGENESIS PROTEIN TSR3 HOMOLOG"/>
    <property type="match status" value="1"/>
</dbReference>
<evidence type="ECO:0000259" key="9">
    <source>
        <dbReference type="Pfam" id="PF04068"/>
    </source>
</evidence>
<dbReference type="GO" id="GO:0005777">
    <property type="term" value="C:peroxisome"/>
    <property type="evidence" value="ECO:0007669"/>
    <property type="project" value="EnsemblFungi"/>
</dbReference>
<dbReference type="HOGENOM" id="CLU_035060_0_2_1"/>
<evidence type="ECO:0000256" key="4">
    <source>
        <dbReference type="ARBA" id="ARBA00022679"/>
    </source>
</evidence>
<evidence type="ECO:0000256" key="1">
    <source>
        <dbReference type="ARBA" id="ARBA00022490"/>
    </source>
</evidence>
<feature type="domain" description="RNase L inhibitor RLI-like possible metal-binding" evidence="9">
    <location>
        <begin position="40"/>
        <end position="73"/>
    </location>
</feature>
<dbReference type="OrthoDB" id="10262062at2759"/>
<dbReference type="InterPro" id="IPR007209">
    <property type="entry name" value="RNaseL-inhib-like_metal-bd_dom"/>
</dbReference>
<dbReference type="Pfam" id="PF04034">
    <property type="entry name" value="Ribo_biogen_C"/>
    <property type="match status" value="1"/>
</dbReference>
<dbReference type="InterPro" id="IPR007177">
    <property type="entry name" value="Tsr3_C"/>
</dbReference>
<dbReference type="HAMAP" id="MF_01116">
    <property type="entry name" value="TSR3"/>
    <property type="match status" value="1"/>
</dbReference>
<evidence type="ECO:0000313" key="11">
    <source>
        <dbReference type="Proteomes" id="UP000006701"/>
    </source>
</evidence>
<keyword evidence="2 6" id="KW-0690">Ribosome biogenesis</keyword>
<comment type="function">
    <text evidence="6">Aminocarboxypropyltransferase that catalyzes the aminocarboxypropyl transfer on pseudouridine at position 1191 (Psi1191) in 18S rRNA. It constitutes the last step in biosynthesis of the hypermodified N1-methyl-N3-(3-amino-3-carboxypropyl) pseudouridine (m1acp3-Psi) conserved in eukaryotic 18S rRNA.</text>
</comment>
<comment type="catalytic activity">
    <reaction evidence="6">
        <text>an N(1)-methylpseudouridine in rRNA + S-adenosyl-L-methionine = N(1)-methyl-N(3)-[(3S)-3-amino-3-carboxypropyl]pseudouridine in rRNA + S-methyl-5'-thioadenosine + H(+)</text>
        <dbReference type="Rhea" id="RHEA:63296"/>
        <dbReference type="Rhea" id="RHEA-COMP:11634"/>
        <dbReference type="Rhea" id="RHEA-COMP:16310"/>
        <dbReference type="ChEBI" id="CHEBI:15378"/>
        <dbReference type="ChEBI" id="CHEBI:17509"/>
        <dbReference type="ChEBI" id="CHEBI:59789"/>
        <dbReference type="ChEBI" id="CHEBI:74890"/>
        <dbReference type="ChEBI" id="CHEBI:146234"/>
        <dbReference type="EC" id="2.5.1.157"/>
    </reaction>
</comment>
<organism evidence="10 11">
    <name type="scientific">Aspergillus clavatus (strain ATCC 1007 / CBS 513.65 / DSM 816 / NCTC 3887 / NRRL 1 / QM 1276 / 107)</name>
    <dbReference type="NCBI Taxonomy" id="344612"/>
    <lineage>
        <taxon>Eukaryota</taxon>
        <taxon>Fungi</taxon>
        <taxon>Dikarya</taxon>
        <taxon>Ascomycota</taxon>
        <taxon>Pezizomycotina</taxon>
        <taxon>Eurotiomycetes</taxon>
        <taxon>Eurotiomycetidae</taxon>
        <taxon>Eurotiales</taxon>
        <taxon>Aspergillaceae</taxon>
        <taxon>Aspergillus</taxon>
        <taxon>Aspergillus subgen. Fumigati</taxon>
    </lineage>
</organism>
<keyword evidence="11" id="KW-1185">Reference proteome</keyword>
<feature type="domain" description="16S/18S rRNA aminocarboxypropyltransferase Tsr3 C-terminal" evidence="8">
    <location>
        <begin position="77"/>
        <end position="203"/>
    </location>
</feature>
<evidence type="ECO:0000313" key="10">
    <source>
        <dbReference type="EMBL" id="EAW08062.1"/>
    </source>
</evidence>
<dbReference type="VEuPathDB" id="FungiDB:ACLA_027870"/>
<evidence type="ECO:0000256" key="6">
    <source>
        <dbReference type="HAMAP-Rule" id="MF_03146"/>
    </source>
</evidence>
<accession>A1CQZ1</accession>
<gene>
    <name evidence="6" type="primary">TSR3</name>
    <name evidence="10" type="ORF">ACLA_027870</name>
</gene>
<dbReference type="KEGG" id="act:ACLA_027870"/>
<dbReference type="EC" id="2.5.1.157" evidence="6"/>
<evidence type="ECO:0000259" key="8">
    <source>
        <dbReference type="Pfam" id="PF04034"/>
    </source>
</evidence>
<comment type="catalytic activity">
    <reaction evidence="6">
        <text>N(1)-methylpseudouridine(1191) in yeast 18S rRNA + S-adenosyl-L-methionine = N(1)-methyl-N(3)-[(3S)-3-amino-3-carboxypropyl]pseudouridine(1191) in yeast 18S rRNA + S-methyl-5'-thioadenosine + H(+)</text>
        <dbReference type="Rhea" id="RHEA:63300"/>
        <dbReference type="Rhea" id="RHEA-COMP:13852"/>
        <dbReference type="Rhea" id="RHEA-COMP:16309"/>
        <dbReference type="ChEBI" id="CHEBI:15378"/>
        <dbReference type="ChEBI" id="CHEBI:17509"/>
        <dbReference type="ChEBI" id="CHEBI:59789"/>
        <dbReference type="ChEBI" id="CHEBI:74890"/>
        <dbReference type="ChEBI" id="CHEBI:146234"/>
    </reaction>
</comment>
<feature type="binding site" evidence="6">
    <location>
        <position position="126"/>
    </location>
    <ligand>
        <name>S-adenosyl-L-methionine</name>
        <dbReference type="ChEBI" id="CHEBI:59789"/>
    </ligand>
</feature>
<dbReference type="InterPro" id="IPR022968">
    <property type="entry name" value="Tsr3-like"/>
</dbReference>
<dbReference type="GO" id="GO:0106388">
    <property type="term" value="F:rRNA small subunit aminocarboxypropyltransferase activity"/>
    <property type="evidence" value="ECO:0007669"/>
    <property type="project" value="UniProtKB-EC"/>
</dbReference>
<evidence type="ECO:0000256" key="5">
    <source>
        <dbReference type="ARBA" id="ARBA00022691"/>
    </source>
</evidence>
<keyword evidence="6" id="KW-0539">Nucleus</keyword>
<dbReference type="OMA" id="CSWARTQ"/>
<evidence type="ECO:0000256" key="2">
    <source>
        <dbReference type="ARBA" id="ARBA00022517"/>
    </source>
</evidence>
<feature type="binding site" evidence="6">
    <location>
        <position position="103"/>
    </location>
    <ligand>
        <name>S-adenosyl-L-methionine</name>
        <dbReference type="ChEBI" id="CHEBI:59789"/>
    </ligand>
</feature>
<dbReference type="AlphaFoldDB" id="A1CQZ1"/>
<name>A1CQZ1_ASPCL</name>
<feature type="region of interest" description="Disordered" evidence="7">
    <location>
        <begin position="1"/>
        <end position="35"/>
    </location>
</feature>
<comment type="subcellular location">
    <subcellularLocation>
        <location evidence="6">Cytoplasm</location>
    </subcellularLocation>
    <subcellularLocation>
        <location evidence="6">Nucleus</location>
    </subcellularLocation>
</comment>
<reference evidence="10 11" key="1">
    <citation type="journal article" date="2008" name="PLoS Genet.">
        <title>Genomic islands in the pathogenic filamentous fungus Aspergillus fumigatus.</title>
        <authorList>
            <person name="Fedorova N.D."/>
            <person name="Khaldi N."/>
            <person name="Joardar V.S."/>
            <person name="Maiti R."/>
            <person name="Amedeo P."/>
            <person name="Anderson M.J."/>
            <person name="Crabtree J."/>
            <person name="Silva J.C."/>
            <person name="Badger J.H."/>
            <person name="Albarraq A."/>
            <person name="Angiuoli S."/>
            <person name="Bussey H."/>
            <person name="Bowyer P."/>
            <person name="Cotty P.J."/>
            <person name="Dyer P.S."/>
            <person name="Egan A."/>
            <person name="Galens K."/>
            <person name="Fraser-Liggett C.M."/>
            <person name="Haas B.J."/>
            <person name="Inman J.M."/>
            <person name="Kent R."/>
            <person name="Lemieux S."/>
            <person name="Malavazi I."/>
            <person name="Orvis J."/>
            <person name="Roemer T."/>
            <person name="Ronning C.M."/>
            <person name="Sundaram J.P."/>
            <person name="Sutton G."/>
            <person name="Turner G."/>
            <person name="Venter J.C."/>
            <person name="White O.R."/>
            <person name="Whitty B.R."/>
            <person name="Youngman P."/>
            <person name="Wolfe K.H."/>
            <person name="Goldman G.H."/>
            <person name="Wortman J.R."/>
            <person name="Jiang B."/>
            <person name="Denning D.W."/>
            <person name="Nierman W.C."/>
        </authorList>
    </citation>
    <scope>NUCLEOTIDE SEQUENCE [LARGE SCALE GENOMIC DNA]</scope>
    <source>
        <strain evidence="11">ATCC 1007 / CBS 513.65 / DSM 816 / NCTC 3887 / NRRL 1</strain>
    </source>
</reference>